<evidence type="ECO:0000313" key="2">
    <source>
        <dbReference type="EMBL" id="RDE51166.1"/>
    </source>
</evidence>
<dbReference type="PANTHER" id="PTHR23416">
    <property type="entry name" value="SIALIC ACID SYNTHASE-RELATED"/>
    <property type="match status" value="1"/>
</dbReference>
<evidence type="ECO:0000256" key="1">
    <source>
        <dbReference type="SAM" id="Phobius"/>
    </source>
</evidence>
<reference evidence="2 3" key="1">
    <citation type="submission" date="2018-05" db="EMBL/GenBank/DDBJ databases">
        <title>Integrated omic analyses show evidence that a Ca. Accumulibacter phosphatis strain performs denitrification under micro-aerobic conditions.</title>
        <authorList>
            <person name="Camejo P.Y."/>
            <person name="Katherine M.D."/>
            <person name="Daniel N.R."/>
        </authorList>
    </citation>
    <scope>NUCLEOTIDE SEQUENCE [LARGE SCALE GENOMIC DNA]</scope>
    <source>
        <strain evidence="2">UW-LDO-IC</strain>
    </source>
</reference>
<feature type="transmembrane region" description="Helical" evidence="1">
    <location>
        <begin position="6"/>
        <end position="23"/>
    </location>
</feature>
<accession>A0A369XQQ6</accession>
<dbReference type="InterPro" id="IPR051159">
    <property type="entry name" value="Hexapeptide_acetyltransf"/>
</dbReference>
<gene>
    <name evidence="2" type="ORF">DVS81_07580</name>
</gene>
<dbReference type="Proteomes" id="UP000253831">
    <property type="component" value="Unassembled WGS sequence"/>
</dbReference>
<proteinExistence type="predicted"/>
<keyword evidence="1" id="KW-0472">Membrane</keyword>
<comment type="caution">
    <text evidence="2">The sequence shown here is derived from an EMBL/GenBank/DDBJ whole genome shotgun (WGS) entry which is preliminary data.</text>
</comment>
<dbReference type="GO" id="GO:0016746">
    <property type="term" value="F:acyltransferase activity"/>
    <property type="evidence" value="ECO:0007669"/>
    <property type="project" value="UniProtKB-KW"/>
</dbReference>
<dbReference type="Pfam" id="PF00132">
    <property type="entry name" value="Hexapep"/>
    <property type="match status" value="1"/>
</dbReference>
<dbReference type="Gene3D" id="2.160.10.10">
    <property type="entry name" value="Hexapeptide repeat proteins"/>
    <property type="match status" value="1"/>
</dbReference>
<dbReference type="AlphaFoldDB" id="A0A369XQQ6"/>
<dbReference type="PANTHER" id="PTHR23416:SF78">
    <property type="entry name" value="LIPOPOLYSACCHARIDE BIOSYNTHESIS O-ACETYL TRANSFERASE WBBJ-RELATED"/>
    <property type="match status" value="1"/>
</dbReference>
<keyword evidence="1" id="KW-1133">Transmembrane helix</keyword>
<dbReference type="InterPro" id="IPR001451">
    <property type="entry name" value="Hexapep"/>
</dbReference>
<organism evidence="2 3">
    <name type="scientific">Candidatus Accumulibacter meliphilus</name>
    <dbReference type="NCBI Taxonomy" id="2211374"/>
    <lineage>
        <taxon>Bacteria</taxon>
        <taxon>Pseudomonadati</taxon>
        <taxon>Pseudomonadota</taxon>
        <taxon>Betaproteobacteria</taxon>
        <taxon>Candidatus Accumulibacter</taxon>
    </lineage>
</organism>
<keyword evidence="1" id="KW-0812">Transmembrane</keyword>
<name>A0A369XQQ6_9PROT</name>
<sequence length="186" mass="20874">MCARNILVRLFLYIAPVFFGIFFDKRYFTGRWFFDNRTGWAWLLRALWDQKVLGFNRDAPIPINHSSKVSNWNNISFHPDNLDNFQSGGCYFQNYAANIVILRGVYIAPNVGIITTNHNSYNLDEALPGSDVFIGEKCWIGMNSVILPGVNLGPRTIVGAGSVVTRAFPEGNCVLVGSPARVVKRL</sequence>
<dbReference type="CDD" id="cd04647">
    <property type="entry name" value="LbH_MAT_like"/>
    <property type="match status" value="1"/>
</dbReference>
<dbReference type="SUPFAM" id="SSF51161">
    <property type="entry name" value="Trimeric LpxA-like enzymes"/>
    <property type="match status" value="1"/>
</dbReference>
<dbReference type="EMBL" id="QPGA01000010">
    <property type="protein sequence ID" value="RDE51166.1"/>
    <property type="molecule type" value="Genomic_DNA"/>
</dbReference>
<keyword evidence="2" id="KW-0808">Transferase</keyword>
<evidence type="ECO:0000313" key="3">
    <source>
        <dbReference type="Proteomes" id="UP000253831"/>
    </source>
</evidence>
<protein>
    <submittedName>
        <fullName evidence="2">Acyltransferase</fullName>
    </submittedName>
</protein>
<dbReference type="InterPro" id="IPR011004">
    <property type="entry name" value="Trimer_LpxA-like_sf"/>
</dbReference>
<keyword evidence="2" id="KW-0012">Acyltransferase</keyword>